<dbReference type="Pfam" id="PF00462">
    <property type="entry name" value="Glutaredoxin"/>
    <property type="match status" value="1"/>
</dbReference>
<protein>
    <recommendedName>
        <fullName evidence="1">Glutaredoxin domain-containing protein</fullName>
    </recommendedName>
</protein>
<dbReference type="InterPro" id="IPR017937">
    <property type="entry name" value="Thioredoxin_CS"/>
</dbReference>
<dbReference type="InterPro" id="IPR036249">
    <property type="entry name" value="Thioredoxin-like_sf"/>
</dbReference>
<sequence>MPPTKVAEAMADVVEKYINEHDVMIFSKSWCPYCKKIKEALRSANVEFYAIELDKIDDGELILAELINKTEQETVPNIFIKKQHIGGCDINHSIII</sequence>
<dbReference type="PROSITE" id="PS00194">
    <property type="entry name" value="THIOREDOXIN_1"/>
    <property type="match status" value="1"/>
</dbReference>
<dbReference type="SUPFAM" id="SSF52833">
    <property type="entry name" value="Thioredoxin-like"/>
    <property type="match status" value="1"/>
</dbReference>
<dbReference type="AlphaFoldDB" id="A0A817WHK9"/>
<dbReference type="CDD" id="cd03419">
    <property type="entry name" value="GRX_GRXh_1_2_like"/>
    <property type="match status" value="1"/>
</dbReference>
<dbReference type="InterPro" id="IPR014025">
    <property type="entry name" value="Glutaredoxin_subgr"/>
</dbReference>
<dbReference type="PANTHER" id="PTHR45694">
    <property type="entry name" value="GLUTAREDOXIN 2"/>
    <property type="match status" value="1"/>
</dbReference>
<dbReference type="EMBL" id="CAJNYT010000554">
    <property type="protein sequence ID" value="CAF3355846.1"/>
    <property type="molecule type" value="Genomic_DNA"/>
</dbReference>
<dbReference type="PROSITE" id="PS51354">
    <property type="entry name" value="GLUTAREDOXIN_2"/>
    <property type="match status" value="1"/>
</dbReference>
<dbReference type="GO" id="GO:0015038">
    <property type="term" value="F:glutathione disulfide oxidoreductase activity"/>
    <property type="evidence" value="ECO:0007669"/>
    <property type="project" value="TreeGrafter"/>
</dbReference>
<accession>A0A817WHK9</accession>
<dbReference type="GO" id="GO:0034599">
    <property type="term" value="P:cellular response to oxidative stress"/>
    <property type="evidence" value="ECO:0007669"/>
    <property type="project" value="TreeGrafter"/>
</dbReference>
<proteinExistence type="predicted"/>
<comment type="caution">
    <text evidence="2">The sequence shown here is derived from an EMBL/GenBank/DDBJ whole genome shotgun (WGS) entry which is preliminary data.</text>
</comment>
<reference evidence="2" key="1">
    <citation type="submission" date="2021-02" db="EMBL/GenBank/DDBJ databases">
        <authorList>
            <person name="Nowell W R."/>
        </authorList>
    </citation>
    <scope>NUCLEOTIDE SEQUENCE</scope>
</reference>
<name>A0A817WHK9_9BILA</name>
<evidence type="ECO:0000259" key="1">
    <source>
        <dbReference type="Pfam" id="PF00462"/>
    </source>
</evidence>
<gene>
    <name evidence="2" type="ORF">GRG538_LOCUS5961</name>
</gene>
<evidence type="ECO:0000313" key="3">
    <source>
        <dbReference type="Proteomes" id="UP000663872"/>
    </source>
</evidence>
<dbReference type="InterPro" id="IPR002109">
    <property type="entry name" value="Glutaredoxin"/>
</dbReference>
<evidence type="ECO:0000313" key="2">
    <source>
        <dbReference type="EMBL" id="CAF3355846.1"/>
    </source>
</evidence>
<dbReference type="PANTHER" id="PTHR45694:SF18">
    <property type="entry name" value="GLUTAREDOXIN-1-RELATED"/>
    <property type="match status" value="1"/>
</dbReference>
<dbReference type="Proteomes" id="UP000663872">
    <property type="component" value="Unassembled WGS sequence"/>
</dbReference>
<organism evidence="2 3">
    <name type="scientific">Rotaria socialis</name>
    <dbReference type="NCBI Taxonomy" id="392032"/>
    <lineage>
        <taxon>Eukaryota</taxon>
        <taxon>Metazoa</taxon>
        <taxon>Spiralia</taxon>
        <taxon>Gnathifera</taxon>
        <taxon>Rotifera</taxon>
        <taxon>Eurotatoria</taxon>
        <taxon>Bdelloidea</taxon>
        <taxon>Philodinida</taxon>
        <taxon>Philodinidae</taxon>
        <taxon>Rotaria</taxon>
    </lineage>
</organism>
<dbReference type="Gene3D" id="3.40.30.10">
    <property type="entry name" value="Glutaredoxin"/>
    <property type="match status" value="1"/>
</dbReference>
<dbReference type="GO" id="GO:0005737">
    <property type="term" value="C:cytoplasm"/>
    <property type="evidence" value="ECO:0007669"/>
    <property type="project" value="TreeGrafter"/>
</dbReference>
<feature type="domain" description="Glutaredoxin" evidence="1">
    <location>
        <begin position="23"/>
        <end position="85"/>
    </location>
</feature>
<dbReference type="PRINTS" id="PR00160">
    <property type="entry name" value="GLUTAREDOXIN"/>
</dbReference>